<dbReference type="EMBL" id="JACHXP010000003">
    <property type="protein sequence ID" value="MBB3189496.1"/>
    <property type="molecule type" value="Genomic_DNA"/>
</dbReference>
<protein>
    <submittedName>
        <fullName evidence="4">HD-GYP domain-containing protein (C-di-GMP phosphodiesterase class II)</fullName>
    </submittedName>
</protein>
<keyword evidence="3" id="KW-0732">Signal</keyword>
<feature type="coiled-coil region" evidence="1">
    <location>
        <begin position="58"/>
        <end position="152"/>
    </location>
</feature>
<gene>
    <name evidence="4" type="ORF">FHR94_000720</name>
</gene>
<dbReference type="AlphaFoldDB" id="A0A839VAE2"/>
<organism evidence="4 5">
    <name type="scientific">Halomonas cerina</name>
    <dbReference type="NCBI Taxonomy" id="447424"/>
    <lineage>
        <taxon>Bacteria</taxon>
        <taxon>Pseudomonadati</taxon>
        <taxon>Pseudomonadota</taxon>
        <taxon>Gammaproteobacteria</taxon>
        <taxon>Oceanospirillales</taxon>
        <taxon>Halomonadaceae</taxon>
        <taxon>Halomonas</taxon>
    </lineage>
</organism>
<feature type="region of interest" description="Disordered" evidence="2">
    <location>
        <begin position="187"/>
        <end position="210"/>
    </location>
</feature>
<sequence>MTPILSRKRLVILLLAGLATPLSLTAGASPSDGHDRGPQTAPHLQALYDRAGLDAETREALNEARAEHQEALKALREEHRQRMDELLDDDQREALEKARREMREAQRAERREAMQERLAALVDSWELSEEKRQALRETRETLYTDMQTLREREFDSREARHEAWQALREEHHAALAEILTEEQIAEMREAVSPRHYRDQKGHGREGRPSE</sequence>
<dbReference type="RefSeq" id="WP_183324255.1">
    <property type="nucleotide sequence ID" value="NZ_JACHXP010000003.1"/>
</dbReference>
<dbReference type="Proteomes" id="UP000547614">
    <property type="component" value="Unassembled WGS sequence"/>
</dbReference>
<evidence type="ECO:0000256" key="2">
    <source>
        <dbReference type="SAM" id="MobiDB-lite"/>
    </source>
</evidence>
<evidence type="ECO:0000256" key="1">
    <source>
        <dbReference type="SAM" id="Coils"/>
    </source>
</evidence>
<proteinExistence type="predicted"/>
<name>A0A839VAE2_9GAMM</name>
<reference evidence="4 5" key="1">
    <citation type="submission" date="2020-08" db="EMBL/GenBank/DDBJ databases">
        <title>Genomic Encyclopedia of Type Strains, Phase III (KMG-III): the genomes of soil and plant-associated and newly described type strains.</title>
        <authorList>
            <person name="Whitman W."/>
        </authorList>
    </citation>
    <scope>NUCLEOTIDE SEQUENCE [LARGE SCALE GENOMIC DNA]</scope>
    <source>
        <strain evidence="4 5">CECT 7282</strain>
    </source>
</reference>
<accession>A0A839VAE2</accession>
<feature type="chain" id="PRO_5033012912" evidence="3">
    <location>
        <begin position="29"/>
        <end position="210"/>
    </location>
</feature>
<evidence type="ECO:0000256" key="3">
    <source>
        <dbReference type="SAM" id="SignalP"/>
    </source>
</evidence>
<feature type="signal peptide" evidence="3">
    <location>
        <begin position="1"/>
        <end position="28"/>
    </location>
</feature>
<keyword evidence="1" id="KW-0175">Coiled coil</keyword>
<comment type="caution">
    <text evidence="4">The sequence shown here is derived from an EMBL/GenBank/DDBJ whole genome shotgun (WGS) entry which is preliminary data.</text>
</comment>
<evidence type="ECO:0000313" key="4">
    <source>
        <dbReference type="EMBL" id="MBB3189496.1"/>
    </source>
</evidence>
<evidence type="ECO:0000313" key="5">
    <source>
        <dbReference type="Proteomes" id="UP000547614"/>
    </source>
</evidence>
<keyword evidence="5" id="KW-1185">Reference proteome</keyword>